<sequence>MGAGCSYGLVRGVQSGVYGPESYDAEAFGVVRRSGRVRVPEDPGEAVSGAAARWSRGAGGGFPPALGGCRAKRLRPRRYDRSVE</sequence>
<keyword evidence="2" id="KW-1185">Reference proteome</keyword>
<dbReference type="EMBL" id="BAABAJ010000008">
    <property type="protein sequence ID" value="GAA3919846.1"/>
    <property type="molecule type" value="Genomic_DNA"/>
</dbReference>
<dbReference type="Proteomes" id="UP001501000">
    <property type="component" value="Unassembled WGS sequence"/>
</dbReference>
<protein>
    <submittedName>
        <fullName evidence="1">Uncharacterized protein</fullName>
    </submittedName>
</protein>
<evidence type="ECO:0000313" key="1">
    <source>
        <dbReference type="EMBL" id="GAA3919846.1"/>
    </source>
</evidence>
<evidence type="ECO:0000313" key="2">
    <source>
        <dbReference type="Proteomes" id="UP001501000"/>
    </source>
</evidence>
<organism evidence="1 2">
    <name type="scientific">Streptomyces gulbargensis</name>
    <dbReference type="NCBI Taxonomy" id="364901"/>
    <lineage>
        <taxon>Bacteria</taxon>
        <taxon>Bacillati</taxon>
        <taxon>Actinomycetota</taxon>
        <taxon>Actinomycetes</taxon>
        <taxon>Kitasatosporales</taxon>
        <taxon>Streptomycetaceae</taxon>
        <taxon>Streptomyces</taxon>
    </lineage>
</organism>
<accession>A0ABP7MDP6</accession>
<name>A0ABP7MDP6_9ACTN</name>
<comment type="caution">
    <text evidence="1">The sequence shown here is derived from an EMBL/GenBank/DDBJ whole genome shotgun (WGS) entry which is preliminary data.</text>
</comment>
<proteinExistence type="predicted"/>
<gene>
    <name evidence="1" type="ORF">GCM10022244_31220</name>
</gene>
<reference evidence="2" key="1">
    <citation type="journal article" date="2019" name="Int. J. Syst. Evol. Microbiol.">
        <title>The Global Catalogue of Microorganisms (GCM) 10K type strain sequencing project: providing services to taxonomists for standard genome sequencing and annotation.</title>
        <authorList>
            <consortium name="The Broad Institute Genomics Platform"/>
            <consortium name="The Broad Institute Genome Sequencing Center for Infectious Disease"/>
            <person name="Wu L."/>
            <person name="Ma J."/>
        </authorList>
    </citation>
    <scope>NUCLEOTIDE SEQUENCE [LARGE SCALE GENOMIC DNA]</scope>
    <source>
        <strain evidence="2">JCM 16956</strain>
    </source>
</reference>